<keyword evidence="6" id="KW-1185">Reference proteome</keyword>
<protein>
    <submittedName>
        <fullName evidence="5">Polysaccharide lyase family 1 protein</fullName>
    </submittedName>
</protein>
<comment type="caution">
    <text evidence="5">The sequence shown here is derived from an EMBL/GenBank/DDBJ whole genome shotgun (WGS) entry which is preliminary data.</text>
</comment>
<dbReference type="PANTHER" id="PTHR31683:SF18">
    <property type="entry name" value="PECTATE LYASE 21-RELATED"/>
    <property type="match status" value="1"/>
</dbReference>
<reference evidence="6" key="1">
    <citation type="journal article" date="2019" name="Int. J. Syst. Evol. Microbiol.">
        <title>The Global Catalogue of Microorganisms (GCM) 10K type strain sequencing project: providing services to taxonomists for standard genome sequencing and annotation.</title>
        <authorList>
            <consortium name="The Broad Institute Genomics Platform"/>
            <consortium name="The Broad Institute Genome Sequencing Center for Infectious Disease"/>
            <person name="Wu L."/>
            <person name="Ma J."/>
        </authorList>
    </citation>
    <scope>NUCLEOTIDE SEQUENCE [LARGE SCALE GENOMIC DNA]</scope>
    <source>
        <strain evidence="6">CCUG 53270</strain>
    </source>
</reference>
<evidence type="ECO:0000313" key="5">
    <source>
        <dbReference type="EMBL" id="MFD1220181.1"/>
    </source>
</evidence>
<dbReference type="Pfam" id="PF00544">
    <property type="entry name" value="Pectate_lyase_4"/>
    <property type="match status" value="1"/>
</dbReference>
<dbReference type="GO" id="GO:0016829">
    <property type="term" value="F:lyase activity"/>
    <property type="evidence" value="ECO:0007669"/>
    <property type="project" value="UniProtKB-KW"/>
</dbReference>
<dbReference type="InterPro" id="IPR045032">
    <property type="entry name" value="PEL"/>
</dbReference>
<keyword evidence="2" id="KW-0119">Carbohydrate metabolism</keyword>
<dbReference type="RefSeq" id="WP_345586929.1">
    <property type="nucleotide sequence ID" value="NZ_BAABJG010000006.1"/>
</dbReference>
<organism evidence="5 6">
    <name type="scientific">Paenibacillus vulneris</name>
    <dbReference type="NCBI Taxonomy" id="1133364"/>
    <lineage>
        <taxon>Bacteria</taxon>
        <taxon>Bacillati</taxon>
        <taxon>Bacillota</taxon>
        <taxon>Bacilli</taxon>
        <taxon>Bacillales</taxon>
        <taxon>Paenibacillaceae</taxon>
        <taxon>Paenibacillus</taxon>
    </lineage>
</organism>
<proteinExistence type="inferred from homology"/>
<dbReference type="SMART" id="SM00656">
    <property type="entry name" value="Amb_all"/>
    <property type="match status" value="1"/>
</dbReference>
<keyword evidence="3" id="KW-0732">Signal</keyword>
<evidence type="ECO:0000256" key="1">
    <source>
        <dbReference type="ARBA" id="ARBA00023239"/>
    </source>
</evidence>
<comment type="similarity">
    <text evidence="2">Belongs to the polysaccharide lyase 1 family.</text>
</comment>
<comment type="subcellular location">
    <subcellularLocation>
        <location evidence="2">Secreted</location>
    </subcellularLocation>
</comment>
<gene>
    <name evidence="5" type="ORF">ACFQ4B_08625</name>
</gene>
<name>A0ABW3UK28_9BACL</name>
<dbReference type="InterPro" id="IPR002022">
    <property type="entry name" value="Pec_lyase"/>
</dbReference>
<evidence type="ECO:0000259" key="4">
    <source>
        <dbReference type="SMART" id="SM00656"/>
    </source>
</evidence>
<keyword evidence="2" id="KW-0624">Polysaccharide degradation</keyword>
<dbReference type="Gene3D" id="2.160.20.10">
    <property type="entry name" value="Single-stranded right-handed beta-helix, Pectin lyase-like"/>
    <property type="match status" value="1"/>
</dbReference>
<evidence type="ECO:0000256" key="2">
    <source>
        <dbReference type="RuleBase" id="RU361173"/>
    </source>
</evidence>
<evidence type="ECO:0000313" key="6">
    <source>
        <dbReference type="Proteomes" id="UP001597180"/>
    </source>
</evidence>
<dbReference type="PANTHER" id="PTHR31683">
    <property type="entry name" value="PECTATE LYASE 18-RELATED"/>
    <property type="match status" value="1"/>
</dbReference>
<dbReference type="InterPro" id="IPR011050">
    <property type="entry name" value="Pectin_lyase_fold/virulence"/>
</dbReference>
<sequence>MRMKKGSWSSFLKLWVALCTVLLVWTPIPKAQAAVTQAGVVQNININDSANAAAWSLQYSLQPGDKQYGDRATTITTMPDPYYGWQWFQAAASSKNYTGSTLLSFQVLVKAQIYVAWDSRKTLPSWLSGWYDTGDDMVNSDSVRFRVYKKDVSANTNVALGNSSGGDSYTVIVKDLSPIGWAGYDALGQNGTTGGAGGAIVTATNQQELEAYANSADPLTIRVQGTISMSPWGYKVKVKSNKTIIGLGTSAALVYGGLEVTNNEKNVIIRNLTIKDSFQSWDGKLGDWDAITVQNGAHHVWIDRCTLTHMEDGLMDVVKGGDYVTLSNTVLSNHNKTIGIGTDGYANRPRVTIHHNFFNGTNQRNPRVNRADVHVFNNYYLNIGDYGITSHNDADVLVEGNYFKDSEDVTQIDLATPGDIVFTSDNIKDNCTGATDTRGSVFNPADYYSYIKDSASTVPANVLKTAGAGKIRK</sequence>
<dbReference type="EMBL" id="JBHTLU010000013">
    <property type="protein sequence ID" value="MFD1220181.1"/>
    <property type="molecule type" value="Genomic_DNA"/>
</dbReference>
<evidence type="ECO:0000256" key="3">
    <source>
        <dbReference type="SAM" id="SignalP"/>
    </source>
</evidence>
<feature type="signal peptide" evidence="3">
    <location>
        <begin position="1"/>
        <end position="33"/>
    </location>
</feature>
<dbReference type="InterPro" id="IPR012334">
    <property type="entry name" value="Pectin_lyas_fold"/>
</dbReference>
<keyword evidence="1 2" id="KW-0456">Lyase</keyword>
<feature type="chain" id="PRO_5047265989" evidence="3">
    <location>
        <begin position="34"/>
        <end position="473"/>
    </location>
</feature>
<dbReference type="SUPFAM" id="SSF51126">
    <property type="entry name" value="Pectin lyase-like"/>
    <property type="match status" value="1"/>
</dbReference>
<feature type="domain" description="Pectate lyase" evidence="4">
    <location>
        <begin position="196"/>
        <end position="409"/>
    </location>
</feature>
<keyword evidence="2" id="KW-0964">Secreted</keyword>
<dbReference type="Proteomes" id="UP001597180">
    <property type="component" value="Unassembled WGS sequence"/>
</dbReference>
<accession>A0ABW3UK28</accession>